<keyword evidence="2" id="KW-1185">Reference proteome</keyword>
<evidence type="ECO:0000313" key="2">
    <source>
        <dbReference type="Proteomes" id="UP001159363"/>
    </source>
</evidence>
<organism evidence="1 2">
    <name type="scientific">Dryococelus australis</name>
    <dbReference type="NCBI Taxonomy" id="614101"/>
    <lineage>
        <taxon>Eukaryota</taxon>
        <taxon>Metazoa</taxon>
        <taxon>Ecdysozoa</taxon>
        <taxon>Arthropoda</taxon>
        <taxon>Hexapoda</taxon>
        <taxon>Insecta</taxon>
        <taxon>Pterygota</taxon>
        <taxon>Neoptera</taxon>
        <taxon>Polyneoptera</taxon>
        <taxon>Phasmatodea</taxon>
        <taxon>Verophasmatodea</taxon>
        <taxon>Anareolatae</taxon>
        <taxon>Phasmatidae</taxon>
        <taxon>Eurycanthinae</taxon>
        <taxon>Dryococelus</taxon>
    </lineage>
</organism>
<reference evidence="1 2" key="1">
    <citation type="submission" date="2023-02" db="EMBL/GenBank/DDBJ databases">
        <title>LHISI_Scaffold_Assembly.</title>
        <authorList>
            <person name="Stuart O.P."/>
            <person name="Cleave R."/>
            <person name="Magrath M.J.L."/>
            <person name="Mikheyev A.S."/>
        </authorList>
    </citation>
    <scope>NUCLEOTIDE SEQUENCE [LARGE SCALE GENOMIC DNA]</scope>
    <source>
        <strain evidence="1">Daus_M_001</strain>
        <tissue evidence="1">Leg muscle</tissue>
    </source>
</reference>
<proteinExistence type="predicted"/>
<sequence length="104" mass="12098">MLASLCKDLLPEKWTIVNNEERSQHVLCLKVCGVECMLPSILKHHLKSVHKNYLENILLWKTKSSERTNIDNFKHATISNKAFLVSYNVTYRVVKCKIFHTIAE</sequence>
<accession>A0ABQ9HKC3</accession>
<dbReference type="EMBL" id="JARBHB010000005">
    <property type="protein sequence ID" value="KAJ8884720.1"/>
    <property type="molecule type" value="Genomic_DNA"/>
</dbReference>
<comment type="caution">
    <text evidence="1">The sequence shown here is derived from an EMBL/GenBank/DDBJ whole genome shotgun (WGS) entry which is preliminary data.</text>
</comment>
<gene>
    <name evidence="1" type="ORF">PR048_016578</name>
</gene>
<protein>
    <submittedName>
        <fullName evidence="1">Uncharacterized protein</fullName>
    </submittedName>
</protein>
<name>A0ABQ9HKC3_9NEOP</name>
<dbReference type="Proteomes" id="UP001159363">
    <property type="component" value="Chromosome 4"/>
</dbReference>
<evidence type="ECO:0000313" key="1">
    <source>
        <dbReference type="EMBL" id="KAJ8884720.1"/>
    </source>
</evidence>